<name>A0A1M5X9X3_9BACI</name>
<protein>
    <submittedName>
        <fullName evidence="2">SEC-C motif-containing protein</fullName>
    </submittedName>
</protein>
<feature type="compositionally biased region" description="Basic residues" evidence="1">
    <location>
        <begin position="398"/>
        <end position="407"/>
    </location>
</feature>
<dbReference type="OrthoDB" id="9814022at2"/>
<dbReference type="EMBL" id="FQXD01000023">
    <property type="protein sequence ID" value="SHH96566.1"/>
    <property type="molecule type" value="Genomic_DNA"/>
</dbReference>
<gene>
    <name evidence="2" type="ORF">SAMN05421807_12338</name>
</gene>
<dbReference type="SUPFAM" id="SSF103642">
    <property type="entry name" value="Sec-C motif"/>
    <property type="match status" value="1"/>
</dbReference>
<sequence length="407" mass="47304">MNKDDKNVEQIIEELTKEEMARMQKQAQKQWRKIPFPLSLHDALNRYTKADLDGIRKYLEIKNASKLKKAEIVHLLEKNIPDHLYPSVLLWDRERFNMLLKIAENNGKIMAPDLEMDEMEYLRHTGFIYTGTWEGNKVFALPNELYDPILALKHDLHVRATIKRNTKWIKLTRGLLYYYGVLDPVRLIQMVEKYMKEPIDVTMYFKVIADSTHYCPEITVDTDSFSHIDVLEPKEVKREQQLKESIPYYDFTEKQLLEAGAPGFVERNASYQQFVHFLTQNFDMDIEDADMIVEECTYTIKSGDSPNQVISYLSQMLEFDSEQLVKAVMDKVIHLMNNTRGWVLKGHTPDEAFGLEKKHLQPMPETKSNSKISGKTHSNPSQKVVKIGRNQPCPCGSGKKHKKCCGK</sequence>
<dbReference type="Proteomes" id="UP000184079">
    <property type="component" value="Unassembled WGS sequence"/>
</dbReference>
<dbReference type="PANTHER" id="PTHR33747:SF1">
    <property type="entry name" value="ADENYLATE CYCLASE-ASSOCIATED CAP C-TERMINAL DOMAIN-CONTAINING PROTEIN"/>
    <property type="match status" value="1"/>
</dbReference>
<organism evidence="2 3">
    <name type="scientific">Virgibacillus chiguensis</name>
    <dbReference type="NCBI Taxonomy" id="411959"/>
    <lineage>
        <taxon>Bacteria</taxon>
        <taxon>Bacillati</taxon>
        <taxon>Bacillota</taxon>
        <taxon>Bacilli</taxon>
        <taxon>Bacillales</taxon>
        <taxon>Bacillaceae</taxon>
        <taxon>Virgibacillus</taxon>
    </lineage>
</organism>
<feature type="compositionally biased region" description="Polar residues" evidence="1">
    <location>
        <begin position="366"/>
        <end position="382"/>
    </location>
</feature>
<keyword evidence="3" id="KW-1185">Reference proteome</keyword>
<reference evidence="3" key="1">
    <citation type="submission" date="2016-11" db="EMBL/GenBank/DDBJ databases">
        <authorList>
            <person name="Varghese N."/>
            <person name="Submissions S."/>
        </authorList>
    </citation>
    <scope>NUCLEOTIDE SEQUENCE [LARGE SCALE GENOMIC DNA]</scope>
    <source>
        <strain evidence="3">CGMCC 1.6496</strain>
    </source>
</reference>
<dbReference type="InterPro" id="IPR004027">
    <property type="entry name" value="SEC_C_motif"/>
</dbReference>
<dbReference type="Pfam" id="PF02810">
    <property type="entry name" value="SEC-C"/>
    <property type="match status" value="1"/>
</dbReference>
<proteinExistence type="predicted"/>
<dbReference type="RefSeq" id="WP_084723804.1">
    <property type="nucleotide sequence ID" value="NZ_FQXD01000023.1"/>
</dbReference>
<accession>A0A1M5X9X3</accession>
<evidence type="ECO:0000313" key="2">
    <source>
        <dbReference type="EMBL" id="SHH96566.1"/>
    </source>
</evidence>
<dbReference type="Gene3D" id="3.10.450.50">
    <property type="match status" value="1"/>
</dbReference>
<evidence type="ECO:0000313" key="3">
    <source>
        <dbReference type="Proteomes" id="UP000184079"/>
    </source>
</evidence>
<feature type="region of interest" description="Disordered" evidence="1">
    <location>
        <begin position="357"/>
        <end position="407"/>
    </location>
</feature>
<evidence type="ECO:0000256" key="1">
    <source>
        <dbReference type="SAM" id="MobiDB-lite"/>
    </source>
</evidence>
<dbReference type="AlphaFoldDB" id="A0A1M5X9X3"/>
<dbReference type="PANTHER" id="PTHR33747">
    <property type="entry name" value="UPF0225 PROTEIN SCO1677"/>
    <property type="match status" value="1"/>
</dbReference>